<dbReference type="AlphaFoldDB" id="A0A2V3IKN8"/>
<dbReference type="OrthoDB" id="10556807at2759"/>
<comment type="caution">
    <text evidence="1">The sequence shown here is derived from an EMBL/GenBank/DDBJ whole genome shotgun (WGS) entry which is preliminary data.</text>
</comment>
<dbReference type="EMBL" id="NBIV01000156">
    <property type="protein sequence ID" value="PXF42608.1"/>
    <property type="molecule type" value="Genomic_DNA"/>
</dbReference>
<sequence length="257" mass="29008">MSTSKESKHVEYCVEHERQKCRTTNGVIRTDPSHACFICKIPIHSTCGIVPEEPIRNQFAPGAPVEGSGAGVSCSLCHEKVKDRRRRKGAQSYASKEFRIIDHLVPHDVRVFKYSESHERHTTRSFTDRVHYACDPVLNPNPFMEAQKCQRNRLILPADREKDKQKQSGVQEQVSSSSKPFFLSTSTDEAGIVQACNLQGEYRVHTVTDVYEVKRSFHVFKNSKSDRFNGVLFGVEDAGKGNRVLLSAQSALSRVKK</sequence>
<evidence type="ECO:0000313" key="1">
    <source>
        <dbReference type="EMBL" id="PXF42608.1"/>
    </source>
</evidence>
<name>A0A2V3IKN8_9FLOR</name>
<reference evidence="1 2" key="1">
    <citation type="journal article" date="2018" name="Mol. Biol. Evol.">
        <title>Analysis of the draft genome of the red seaweed Gracilariopsis chorda provides insights into genome size evolution in Rhodophyta.</title>
        <authorList>
            <person name="Lee J."/>
            <person name="Yang E.C."/>
            <person name="Graf L."/>
            <person name="Yang J.H."/>
            <person name="Qiu H."/>
            <person name="Zel Zion U."/>
            <person name="Chan C.X."/>
            <person name="Stephens T.G."/>
            <person name="Weber A.P.M."/>
            <person name="Boo G.H."/>
            <person name="Boo S.M."/>
            <person name="Kim K.M."/>
            <person name="Shin Y."/>
            <person name="Jung M."/>
            <person name="Lee S.J."/>
            <person name="Yim H.S."/>
            <person name="Lee J.H."/>
            <person name="Bhattacharya D."/>
            <person name="Yoon H.S."/>
        </authorList>
    </citation>
    <scope>NUCLEOTIDE SEQUENCE [LARGE SCALE GENOMIC DNA]</scope>
    <source>
        <strain evidence="1 2">SKKU-2015</strain>
        <tissue evidence="1">Whole body</tissue>
    </source>
</reference>
<accession>A0A2V3IKN8</accession>
<proteinExistence type="predicted"/>
<protein>
    <submittedName>
        <fullName evidence="1">Uncharacterized protein</fullName>
    </submittedName>
</protein>
<dbReference type="Proteomes" id="UP000247409">
    <property type="component" value="Unassembled WGS sequence"/>
</dbReference>
<organism evidence="1 2">
    <name type="scientific">Gracilariopsis chorda</name>
    <dbReference type="NCBI Taxonomy" id="448386"/>
    <lineage>
        <taxon>Eukaryota</taxon>
        <taxon>Rhodophyta</taxon>
        <taxon>Florideophyceae</taxon>
        <taxon>Rhodymeniophycidae</taxon>
        <taxon>Gracilariales</taxon>
        <taxon>Gracilariaceae</taxon>
        <taxon>Gracilariopsis</taxon>
    </lineage>
</organism>
<evidence type="ECO:0000313" key="2">
    <source>
        <dbReference type="Proteomes" id="UP000247409"/>
    </source>
</evidence>
<gene>
    <name evidence="1" type="ORF">BWQ96_07658</name>
</gene>
<keyword evidence="2" id="KW-1185">Reference proteome</keyword>